<evidence type="ECO:0000313" key="5">
    <source>
        <dbReference type="EMBL" id="GGE22180.1"/>
    </source>
</evidence>
<proteinExistence type="predicted"/>
<dbReference type="SUPFAM" id="SSF53720">
    <property type="entry name" value="ALDH-like"/>
    <property type="match status" value="1"/>
</dbReference>
<dbReference type="InterPro" id="IPR010061">
    <property type="entry name" value="MeMal-semiAld_DH"/>
</dbReference>
<evidence type="ECO:0000313" key="6">
    <source>
        <dbReference type="Proteomes" id="UP000625210"/>
    </source>
</evidence>
<gene>
    <name evidence="5" type="primary">iolA2</name>
    <name evidence="5" type="ORF">GCM10011571_25310</name>
</gene>
<dbReference type="GO" id="GO:0006574">
    <property type="term" value="P:L-valine catabolic process"/>
    <property type="evidence" value="ECO:0007669"/>
    <property type="project" value="TreeGrafter"/>
</dbReference>
<dbReference type="GO" id="GO:0004491">
    <property type="term" value="F:methylmalonate-semialdehyde dehydrogenase (acylating, NAD) activity"/>
    <property type="evidence" value="ECO:0007669"/>
    <property type="project" value="UniProtKB-EC"/>
</dbReference>
<dbReference type="EC" id="1.2.1.27" evidence="1"/>
<dbReference type="InterPro" id="IPR016160">
    <property type="entry name" value="Ald_DH_CS_CYS"/>
</dbReference>
<dbReference type="FunFam" id="3.40.605.10:FF:000003">
    <property type="entry name" value="Methylmalonate-semialdehyde dehydrogenase [acylating]"/>
    <property type="match status" value="1"/>
</dbReference>
<sequence>MVLETAMKATRLSNFVGGVWRASEAREVLPVPNPATEEVLAEVPLSTGNDVDAAVSAAVQAFAGWSEVPVVERARLLFRFRELLVRDLHSLARTLTQENGKTLKEAEAEIWRGIEVVEFAAGMPHLIKGEITPQVSRGIDMELVRMPVGVVAGITPFNFPVMVPLWMLPLALGAGNTFVLKPSERTPLSATRLAELLTEAGFPEGVFNLVHGGKEVVSRLLEHPDVHAVSFVGSQPVAETVYRTAAARGKRVQALAGAKNHHIVLQDAHLAKSVQNVASSAFGCAGQRCMAGSVVVVEEAVADRFLASLGKAADEICVGNGLEEGIEQGPLIRSEHREKVLNKIEEGVKEGAVLFRDGRDEQAKQEKGYFLGPTILDRVRPEMAVVREELFAPVLSVIRVKDLTEALEVVNRSRFGNAAVLYTESGESARRFREEVQAGMLGINVGVPVPSAFFPFSGWKQSFYGDLHANGRDAIEFYTKKKMVTSRWFGSEEESPKAGR</sequence>
<organism evidence="5 6">
    <name type="scientific">Marinithermofilum abyssi</name>
    <dbReference type="NCBI Taxonomy" id="1571185"/>
    <lineage>
        <taxon>Bacteria</taxon>
        <taxon>Bacillati</taxon>
        <taxon>Bacillota</taxon>
        <taxon>Bacilli</taxon>
        <taxon>Bacillales</taxon>
        <taxon>Thermoactinomycetaceae</taxon>
        <taxon>Marinithermofilum</taxon>
    </lineage>
</organism>
<protein>
    <recommendedName>
        <fullName evidence="1">methylmalonate-semialdehyde dehydrogenase (CoA acylating)</fullName>
        <ecNumber evidence="1">1.2.1.27</ecNumber>
    </recommendedName>
</protein>
<reference evidence="5" key="2">
    <citation type="submission" date="2020-09" db="EMBL/GenBank/DDBJ databases">
        <authorList>
            <person name="Sun Q."/>
            <person name="Zhou Y."/>
        </authorList>
    </citation>
    <scope>NUCLEOTIDE SEQUENCE</scope>
    <source>
        <strain evidence="5">CGMCC 1.15179</strain>
    </source>
</reference>
<dbReference type="PANTHER" id="PTHR43866:SF4">
    <property type="entry name" value="MALONATE-SEMIALDEHYDE DEHYDROGENASE"/>
    <property type="match status" value="1"/>
</dbReference>
<dbReference type="InterPro" id="IPR016161">
    <property type="entry name" value="Ald_DH/histidinol_DH"/>
</dbReference>
<feature type="domain" description="Aldehyde dehydrogenase" evidence="4">
    <location>
        <begin position="20"/>
        <end position="484"/>
    </location>
</feature>
<comment type="caution">
    <text evidence="5">The sequence shown here is derived from an EMBL/GenBank/DDBJ whole genome shotgun (WGS) entry which is preliminary data.</text>
</comment>
<dbReference type="GO" id="GO:0006210">
    <property type="term" value="P:thymine catabolic process"/>
    <property type="evidence" value="ECO:0007669"/>
    <property type="project" value="TreeGrafter"/>
</dbReference>
<evidence type="ECO:0000256" key="3">
    <source>
        <dbReference type="ARBA" id="ARBA00023027"/>
    </source>
</evidence>
<evidence type="ECO:0000259" key="4">
    <source>
        <dbReference type="Pfam" id="PF00171"/>
    </source>
</evidence>
<dbReference type="PANTHER" id="PTHR43866">
    <property type="entry name" value="MALONATE-SEMIALDEHYDE DEHYDROGENASE"/>
    <property type="match status" value="1"/>
</dbReference>
<dbReference type="InterPro" id="IPR015590">
    <property type="entry name" value="Aldehyde_DH_dom"/>
</dbReference>
<dbReference type="AlphaFoldDB" id="A0A8J2VC65"/>
<dbReference type="InterPro" id="IPR016162">
    <property type="entry name" value="Ald_DH_N"/>
</dbReference>
<dbReference type="EMBL" id="BMHQ01000009">
    <property type="protein sequence ID" value="GGE22180.1"/>
    <property type="molecule type" value="Genomic_DNA"/>
</dbReference>
<dbReference type="InterPro" id="IPR016163">
    <property type="entry name" value="Ald_DH_C"/>
</dbReference>
<accession>A0A8J2VC65</accession>
<dbReference type="Proteomes" id="UP000625210">
    <property type="component" value="Unassembled WGS sequence"/>
</dbReference>
<keyword evidence="3" id="KW-0520">NAD</keyword>
<dbReference type="Pfam" id="PF00171">
    <property type="entry name" value="Aldedh"/>
    <property type="match status" value="1"/>
</dbReference>
<dbReference type="Gene3D" id="3.40.309.10">
    <property type="entry name" value="Aldehyde Dehydrogenase, Chain A, domain 2"/>
    <property type="match status" value="1"/>
</dbReference>
<dbReference type="NCBIfam" id="TIGR01722">
    <property type="entry name" value="MMSDH"/>
    <property type="match status" value="1"/>
</dbReference>
<keyword evidence="6" id="KW-1185">Reference proteome</keyword>
<dbReference type="Gene3D" id="3.40.605.10">
    <property type="entry name" value="Aldehyde Dehydrogenase, Chain A, domain 1"/>
    <property type="match status" value="1"/>
</dbReference>
<dbReference type="CDD" id="cd07085">
    <property type="entry name" value="ALDH_F6_MMSDH"/>
    <property type="match status" value="1"/>
</dbReference>
<keyword evidence="2" id="KW-0560">Oxidoreductase</keyword>
<evidence type="ECO:0000256" key="1">
    <source>
        <dbReference type="ARBA" id="ARBA00013048"/>
    </source>
</evidence>
<name>A0A8J2VC65_9BACL</name>
<reference evidence="5" key="1">
    <citation type="journal article" date="2014" name="Int. J. Syst. Evol. Microbiol.">
        <title>Complete genome sequence of Corynebacterium casei LMG S-19264T (=DSM 44701T), isolated from a smear-ripened cheese.</title>
        <authorList>
            <consortium name="US DOE Joint Genome Institute (JGI-PGF)"/>
            <person name="Walter F."/>
            <person name="Albersmeier A."/>
            <person name="Kalinowski J."/>
            <person name="Ruckert C."/>
        </authorList>
    </citation>
    <scope>NUCLEOTIDE SEQUENCE</scope>
    <source>
        <strain evidence="5">CGMCC 1.15179</strain>
    </source>
</reference>
<evidence type="ECO:0000256" key="2">
    <source>
        <dbReference type="ARBA" id="ARBA00023002"/>
    </source>
</evidence>
<dbReference type="FunFam" id="3.40.309.10:FF:000002">
    <property type="entry name" value="Methylmalonate-semialdehyde dehydrogenase (Acylating)"/>
    <property type="match status" value="1"/>
</dbReference>
<dbReference type="PROSITE" id="PS00070">
    <property type="entry name" value="ALDEHYDE_DEHYDR_CYS"/>
    <property type="match status" value="1"/>
</dbReference>